<dbReference type="PROSITE" id="PS50255">
    <property type="entry name" value="CYTOCHROME_B5_2"/>
    <property type="match status" value="1"/>
</dbReference>
<feature type="compositionally biased region" description="Basic and acidic residues" evidence="9">
    <location>
        <begin position="32"/>
        <end position="99"/>
    </location>
</feature>
<evidence type="ECO:0000256" key="5">
    <source>
        <dbReference type="ARBA" id="ARBA00022982"/>
    </source>
</evidence>
<feature type="transmembrane region" description="Helical" evidence="10">
    <location>
        <begin position="205"/>
        <end position="228"/>
    </location>
</feature>
<dbReference type="GeneTree" id="ENSGT00940000155584"/>
<sequence>MAERNAQQRIESKEQERENGAEKGRQCKSRKNREEWNKMRIQRKGEEREKSELQDVKEDETEKHRERTQVEQCGKEKEEWKGLSKNGRDQRNGTREGGKESPCSLFTREEVRVHSTIHNAWITLHRCVYDVTKFLVQHPGGEAVLLDRVGQDASAAFEMEGHSPEARELAKQFFIGELHPDEQQAEEPLKAPQIPPFTENDSQQSFLQCLGLAVTVLVLAILAGMLLFF</sequence>
<keyword evidence="7 10" id="KW-0472">Membrane</keyword>
<dbReference type="AlphaFoldDB" id="A0A8C4QRX1"/>
<reference evidence="12" key="2">
    <citation type="submission" date="2025-09" db="UniProtKB">
        <authorList>
            <consortium name="Ensembl"/>
        </authorList>
    </citation>
    <scope>IDENTIFICATION</scope>
</reference>
<dbReference type="InterPro" id="IPR001199">
    <property type="entry name" value="Cyt_B5-like_heme/steroid-bd"/>
</dbReference>
<dbReference type="Proteomes" id="UP000694388">
    <property type="component" value="Unplaced"/>
</dbReference>
<evidence type="ECO:0000313" key="13">
    <source>
        <dbReference type="Proteomes" id="UP000694388"/>
    </source>
</evidence>
<keyword evidence="4" id="KW-0479">Metal-binding</keyword>
<keyword evidence="10" id="KW-1133">Transmembrane helix</keyword>
<feature type="compositionally biased region" description="Basic and acidic residues" evidence="9">
    <location>
        <begin position="10"/>
        <end position="25"/>
    </location>
</feature>
<dbReference type="FunFam" id="3.10.120.10:FF:000002">
    <property type="entry name" value="Cytochrome b5 type B"/>
    <property type="match status" value="1"/>
</dbReference>
<evidence type="ECO:0000256" key="7">
    <source>
        <dbReference type="ARBA" id="ARBA00023136"/>
    </source>
</evidence>
<evidence type="ECO:0000256" key="9">
    <source>
        <dbReference type="SAM" id="MobiDB-lite"/>
    </source>
</evidence>
<comment type="subcellular location">
    <subcellularLocation>
        <location evidence="1">Membrane</location>
    </subcellularLocation>
</comment>
<evidence type="ECO:0000256" key="10">
    <source>
        <dbReference type="SAM" id="Phobius"/>
    </source>
</evidence>
<keyword evidence="3 10" id="KW-0812">Transmembrane</keyword>
<dbReference type="SMART" id="SM01117">
    <property type="entry name" value="Cyt-b5"/>
    <property type="match status" value="1"/>
</dbReference>
<evidence type="ECO:0000256" key="2">
    <source>
        <dbReference type="ARBA" id="ARBA00022617"/>
    </source>
</evidence>
<keyword evidence="5" id="KW-0249">Electron transport</keyword>
<evidence type="ECO:0000256" key="8">
    <source>
        <dbReference type="ARBA" id="ARBA00038168"/>
    </source>
</evidence>
<dbReference type="GO" id="GO:0020037">
    <property type="term" value="F:heme binding"/>
    <property type="evidence" value="ECO:0007669"/>
    <property type="project" value="TreeGrafter"/>
</dbReference>
<evidence type="ECO:0000256" key="4">
    <source>
        <dbReference type="ARBA" id="ARBA00022723"/>
    </source>
</evidence>
<dbReference type="Pfam" id="PF00173">
    <property type="entry name" value="Cyt-b5"/>
    <property type="match status" value="1"/>
</dbReference>
<evidence type="ECO:0000256" key="3">
    <source>
        <dbReference type="ARBA" id="ARBA00022692"/>
    </source>
</evidence>
<keyword evidence="6" id="KW-0408">Iron</keyword>
<protein>
    <recommendedName>
        <fullName evidence="11">Cytochrome b5 heme-binding domain-containing protein</fullName>
    </recommendedName>
</protein>
<dbReference type="InterPro" id="IPR050668">
    <property type="entry name" value="Cytochrome_b5"/>
</dbReference>
<dbReference type="PRINTS" id="PR00363">
    <property type="entry name" value="CYTOCHROMEB5"/>
</dbReference>
<dbReference type="SUPFAM" id="SSF55856">
    <property type="entry name" value="Cytochrome b5-like heme/steroid binding domain"/>
    <property type="match status" value="1"/>
</dbReference>
<reference evidence="12" key="1">
    <citation type="submission" date="2025-08" db="UniProtKB">
        <authorList>
            <consortium name="Ensembl"/>
        </authorList>
    </citation>
    <scope>IDENTIFICATION</scope>
</reference>
<evidence type="ECO:0000256" key="6">
    <source>
        <dbReference type="ARBA" id="ARBA00023004"/>
    </source>
</evidence>
<evidence type="ECO:0000259" key="11">
    <source>
        <dbReference type="PROSITE" id="PS50255"/>
    </source>
</evidence>
<keyword evidence="5" id="KW-0813">Transport</keyword>
<dbReference type="GO" id="GO:0046872">
    <property type="term" value="F:metal ion binding"/>
    <property type="evidence" value="ECO:0007669"/>
    <property type="project" value="UniProtKB-KW"/>
</dbReference>
<comment type="similarity">
    <text evidence="8">Belongs to the cytochrome b5 family.</text>
</comment>
<name>A0A8C4QRX1_EPTBU</name>
<dbReference type="PANTHER" id="PTHR19359">
    <property type="entry name" value="CYTOCHROME B5"/>
    <property type="match status" value="1"/>
</dbReference>
<feature type="region of interest" description="Disordered" evidence="9">
    <location>
        <begin position="1"/>
        <end position="101"/>
    </location>
</feature>
<evidence type="ECO:0000313" key="12">
    <source>
        <dbReference type="Ensembl" id="ENSEBUP00000019671.1"/>
    </source>
</evidence>
<feature type="domain" description="Cytochrome b5 heme-binding" evidence="11">
    <location>
        <begin position="103"/>
        <end position="179"/>
    </location>
</feature>
<keyword evidence="13" id="KW-1185">Reference proteome</keyword>
<dbReference type="GO" id="GO:0016020">
    <property type="term" value="C:membrane"/>
    <property type="evidence" value="ECO:0007669"/>
    <property type="project" value="UniProtKB-SubCell"/>
</dbReference>
<organism evidence="12 13">
    <name type="scientific">Eptatretus burgeri</name>
    <name type="common">Inshore hagfish</name>
    <dbReference type="NCBI Taxonomy" id="7764"/>
    <lineage>
        <taxon>Eukaryota</taxon>
        <taxon>Metazoa</taxon>
        <taxon>Chordata</taxon>
        <taxon>Craniata</taxon>
        <taxon>Vertebrata</taxon>
        <taxon>Cyclostomata</taxon>
        <taxon>Myxini</taxon>
        <taxon>Myxiniformes</taxon>
        <taxon>Myxinidae</taxon>
        <taxon>Eptatretinae</taxon>
        <taxon>Eptatretus</taxon>
    </lineage>
</organism>
<proteinExistence type="inferred from homology"/>
<dbReference type="Gene3D" id="3.10.120.10">
    <property type="entry name" value="Cytochrome b5-like heme/steroid binding domain"/>
    <property type="match status" value="1"/>
</dbReference>
<dbReference type="Ensembl" id="ENSEBUT00000020247.1">
    <property type="protein sequence ID" value="ENSEBUP00000019671.1"/>
    <property type="gene ID" value="ENSEBUG00000012221.1"/>
</dbReference>
<keyword evidence="2" id="KW-0349">Heme</keyword>
<dbReference type="InterPro" id="IPR036400">
    <property type="entry name" value="Cyt_B5-like_heme/steroid_sf"/>
</dbReference>
<evidence type="ECO:0000256" key="1">
    <source>
        <dbReference type="ARBA" id="ARBA00004370"/>
    </source>
</evidence>
<accession>A0A8C4QRX1</accession>